<dbReference type="GO" id="GO:0032784">
    <property type="term" value="P:regulation of DNA-templated transcription elongation"/>
    <property type="evidence" value="ECO:0007669"/>
    <property type="project" value="InterPro"/>
</dbReference>
<dbReference type="GO" id="GO:0003746">
    <property type="term" value="F:translation elongation factor activity"/>
    <property type="evidence" value="ECO:0007669"/>
    <property type="project" value="UniProtKB-KW"/>
</dbReference>
<dbReference type="InterPro" id="IPR036735">
    <property type="entry name" value="NGN_dom_sf"/>
</dbReference>
<comment type="caution">
    <text evidence="3">The sequence shown here is derived from an EMBL/GenBank/DDBJ whole genome shotgun (WGS) entry which is preliminary data.</text>
</comment>
<dbReference type="InterPro" id="IPR014722">
    <property type="entry name" value="Rib_uL2_dom2"/>
</dbReference>
<evidence type="ECO:0000313" key="4">
    <source>
        <dbReference type="Proteomes" id="UP000092993"/>
    </source>
</evidence>
<dbReference type="SUPFAM" id="SSF50104">
    <property type="entry name" value="Translation proteins SH3-like domain"/>
    <property type="match status" value="1"/>
</dbReference>
<dbReference type="InterPro" id="IPR022581">
    <property type="entry name" value="Spt5_N"/>
</dbReference>
<keyword evidence="3" id="KW-0648">Protein biosynthesis</keyword>
<keyword evidence="3" id="KW-0251">Elongation factor</keyword>
<feature type="domain" description="KOW" evidence="2">
    <location>
        <begin position="468"/>
        <end position="495"/>
    </location>
</feature>
<feature type="compositionally biased region" description="Polar residues" evidence="1">
    <location>
        <begin position="590"/>
        <end position="599"/>
    </location>
</feature>
<dbReference type="GO" id="GO:0003729">
    <property type="term" value="F:mRNA binding"/>
    <property type="evidence" value="ECO:0007669"/>
    <property type="project" value="TreeGrafter"/>
</dbReference>
<keyword evidence="4" id="KW-1185">Reference proteome</keyword>
<evidence type="ECO:0000313" key="3">
    <source>
        <dbReference type="EMBL" id="OBZ68262.1"/>
    </source>
</evidence>
<gene>
    <name evidence="3" type="primary">SUPT5H</name>
    <name evidence="3" type="ORF">A0H81_12040</name>
</gene>
<dbReference type="STRING" id="5627.A0A1C7LUF1"/>
<dbReference type="Gene3D" id="3.30.70.940">
    <property type="entry name" value="NusG, N-terminal domain"/>
    <property type="match status" value="1"/>
</dbReference>
<dbReference type="Gene3D" id="2.30.30.30">
    <property type="match status" value="3"/>
</dbReference>
<feature type="compositionally biased region" description="Acidic residues" evidence="1">
    <location>
        <begin position="15"/>
        <end position="39"/>
    </location>
</feature>
<dbReference type="GO" id="GO:0006368">
    <property type="term" value="P:transcription elongation by RNA polymerase II"/>
    <property type="evidence" value="ECO:0007669"/>
    <property type="project" value="TreeGrafter"/>
</dbReference>
<feature type="region of interest" description="Disordered" evidence="1">
    <location>
        <begin position="1"/>
        <end position="39"/>
    </location>
</feature>
<name>A0A1C7LUF1_GRIFR</name>
<dbReference type="EMBL" id="LUGG01000022">
    <property type="protein sequence ID" value="OBZ68262.1"/>
    <property type="molecule type" value="Genomic_DNA"/>
</dbReference>
<dbReference type="GO" id="GO:0006357">
    <property type="term" value="P:regulation of transcription by RNA polymerase II"/>
    <property type="evidence" value="ECO:0007669"/>
    <property type="project" value="InterPro"/>
</dbReference>
<protein>
    <submittedName>
        <fullName evidence="3">Transcription elongation factor SPT5</fullName>
    </submittedName>
</protein>
<dbReference type="GO" id="GO:0032044">
    <property type="term" value="C:DSIF complex"/>
    <property type="evidence" value="ECO:0007669"/>
    <property type="project" value="TreeGrafter"/>
</dbReference>
<dbReference type="InterPro" id="IPR039659">
    <property type="entry name" value="SPT5"/>
</dbReference>
<feature type="compositionally biased region" description="Pro residues" evidence="1">
    <location>
        <begin position="552"/>
        <end position="566"/>
    </location>
</feature>
<dbReference type="Proteomes" id="UP000092993">
    <property type="component" value="Unassembled WGS sequence"/>
</dbReference>
<feature type="region of interest" description="Disordered" evidence="1">
    <location>
        <begin position="539"/>
        <end position="599"/>
    </location>
</feature>
<evidence type="ECO:0000259" key="2">
    <source>
        <dbReference type="SMART" id="SM00739"/>
    </source>
</evidence>
<feature type="compositionally biased region" description="Low complexity" evidence="1">
    <location>
        <begin position="571"/>
        <end position="583"/>
    </location>
</feature>
<dbReference type="PANTHER" id="PTHR11125:SF7">
    <property type="entry name" value="TRANSCRIPTION ELONGATION FACTOR SPT5"/>
    <property type="match status" value="1"/>
</dbReference>
<feature type="domain" description="KOW" evidence="2">
    <location>
        <begin position="393"/>
        <end position="420"/>
    </location>
</feature>
<evidence type="ECO:0000256" key="1">
    <source>
        <dbReference type="SAM" id="MobiDB-lite"/>
    </source>
</evidence>
<feature type="compositionally biased region" description="Low complexity" evidence="1">
    <location>
        <begin position="539"/>
        <end position="551"/>
    </location>
</feature>
<dbReference type="SMART" id="SM00739">
    <property type="entry name" value="KOW"/>
    <property type="match status" value="3"/>
</dbReference>
<dbReference type="InterPro" id="IPR005824">
    <property type="entry name" value="KOW"/>
</dbReference>
<dbReference type="Pfam" id="PF11942">
    <property type="entry name" value="Spt5_N"/>
    <property type="match status" value="1"/>
</dbReference>
<dbReference type="PANTHER" id="PTHR11125">
    <property type="entry name" value="SUPPRESSOR OF TY 5"/>
    <property type="match status" value="1"/>
</dbReference>
<feature type="domain" description="KOW" evidence="2">
    <location>
        <begin position="686"/>
        <end position="710"/>
    </location>
</feature>
<reference evidence="3 4" key="1">
    <citation type="submission" date="2016-03" db="EMBL/GenBank/DDBJ databases">
        <title>Whole genome sequencing of Grifola frondosa 9006-11.</title>
        <authorList>
            <person name="Min B."/>
            <person name="Park H."/>
            <person name="Kim J.-G."/>
            <person name="Cho H."/>
            <person name="Oh Y.-L."/>
            <person name="Kong W.-S."/>
            <person name="Choi I.-G."/>
        </authorList>
    </citation>
    <scope>NUCLEOTIDE SEQUENCE [LARGE SCALE GENOMIC DNA]</scope>
    <source>
        <strain evidence="3 4">9006-11</strain>
    </source>
</reference>
<dbReference type="OrthoDB" id="2152029at2759"/>
<proteinExistence type="predicted"/>
<sequence>MATNKHSHVSQYLDIEAEVDNEDEERSECESQGEDGDEFIDDEGEVISEQGHPGVLSFERPVENDIEEAEKIAQGITAKYGSDRLQYVEGKDTTPGALLPTISDPGVWSLKLPPGRERDAVLHLSEVILGLKLWDMDGETDDEDDDERAELHTPQITLPVGLVSVFVEPRSPGQLYVECFSRTTVEDLRRLLPTFYIYPGATLIEFEERIRVLERRTLDDVDINTVQWVRLRKGLYKSDVAYIADVSGTTMQLFDPVLIRGSYGASSVIQKGEDFSFKNRIFNKHGLEELSVSLGDVEFGHISLSATDIVPFFEANPQNDDLRIDIAKTARIVNHDALKTLAFGDRVRVYKGEQQGLFGYYHGSEGEKAALVQIEHGNLSESMRIPIDDLERYFKIGDAVRVRTGRYGNRKGFVTRIENHSVYIVDEDADEHLQILALNLDFCPPDFVYSVGPPTNTSDLLPQRDAKDPLVGRAVHIQSGPLKGQRGLVRSTRGSVVELELTSQLIHRGGTQLVSRVDLMLISRSRGHLLPLSALSSSEDVDNLSSSAPTPTSGPSPAPVREPTPLPETNLVSLSSVEHSTSSPAWDPNSALSPSPAMTESPATDLSYIHWLLSAGLRPIFAKNVLMLRVVGIVGNQFENGTYDGQIVLTVCGHPPDLTSHTCLVQPRGRNLRRVNIPVQFLCSSPVDRGDRAVITAGNRIGEIVNIRRLVEGHADVAQSRSTKVTRVAIRTKGAQQSYHYRIWNSKFNFVLLTLIGLSLSTLLDDDMTRQPSQRTGIEDNIQLWYIKSLLAQWLQRFHKLNDTLLDCVVLPKCTLQVKLAALGLLMDDTFPATGRSAGVQTCHPAYTGEFISLFVHLHDMLTTIPMRTSPAARPWHACSPLSVTSSRARCTAGCLMGYRYLVSVVGFAPMDIVSVGVSASRNLILALAQCLAKNHGDVFCTPSNALVLLSVDRSRHVTLDAWIGTSTSSVGVSMVLIER</sequence>
<organism evidence="3 4">
    <name type="scientific">Grifola frondosa</name>
    <name type="common">Maitake</name>
    <name type="synonym">Polyporus frondosus</name>
    <dbReference type="NCBI Taxonomy" id="5627"/>
    <lineage>
        <taxon>Eukaryota</taxon>
        <taxon>Fungi</taxon>
        <taxon>Dikarya</taxon>
        <taxon>Basidiomycota</taxon>
        <taxon>Agaricomycotina</taxon>
        <taxon>Agaricomycetes</taxon>
        <taxon>Polyporales</taxon>
        <taxon>Grifolaceae</taxon>
        <taxon>Grifola</taxon>
    </lineage>
</organism>
<accession>A0A1C7LUF1</accession>
<dbReference type="AlphaFoldDB" id="A0A1C7LUF1"/>
<dbReference type="InterPro" id="IPR008991">
    <property type="entry name" value="Translation_prot_SH3-like_sf"/>
</dbReference>